<accession>A0ABR9UL14</accession>
<dbReference type="SUPFAM" id="SSF55298">
    <property type="entry name" value="YjgF-like"/>
    <property type="match status" value="1"/>
</dbReference>
<name>A0ABR9UL14_9CHRO</name>
<dbReference type="Proteomes" id="UP000651156">
    <property type="component" value="Unassembled WGS sequence"/>
</dbReference>
<organism evidence="1 2">
    <name type="scientific">Gloeocapsopsis crepidinum LEGE 06123</name>
    <dbReference type="NCBI Taxonomy" id="588587"/>
    <lineage>
        <taxon>Bacteria</taxon>
        <taxon>Bacillati</taxon>
        <taxon>Cyanobacteriota</taxon>
        <taxon>Cyanophyceae</taxon>
        <taxon>Oscillatoriophycideae</taxon>
        <taxon>Chroococcales</taxon>
        <taxon>Chroococcaceae</taxon>
        <taxon>Gloeocapsopsis</taxon>
    </lineage>
</organism>
<dbReference type="CDD" id="cd06154">
    <property type="entry name" value="YjgF_YER057c_UK114_like_6"/>
    <property type="match status" value="1"/>
</dbReference>
<gene>
    <name evidence="1" type="ORF">IQ230_01055</name>
</gene>
<keyword evidence="2" id="KW-1185">Reference proteome</keyword>
<dbReference type="RefSeq" id="WP_193930007.1">
    <property type="nucleotide sequence ID" value="NZ_CAWPMZ010000058.1"/>
</dbReference>
<evidence type="ECO:0000313" key="1">
    <source>
        <dbReference type="EMBL" id="MBE9188976.1"/>
    </source>
</evidence>
<comment type="caution">
    <text evidence="1">The sequence shown here is derived from an EMBL/GenBank/DDBJ whole genome shotgun (WGS) entry which is preliminary data.</text>
</comment>
<dbReference type="EMBL" id="JADEWN010000002">
    <property type="protein sequence ID" value="MBE9188976.1"/>
    <property type="molecule type" value="Genomic_DNA"/>
</dbReference>
<protein>
    <submittedName>
        <fullName evidence="1">RidA family protein</fullName>
    </submittedName>
</protein>
<dbReference type="PANTHER" id="PTHR43857:SF1">
    <property type="entry name" value="YJGH FAMILY PROTEIN"/>
    <property type="match status" value="1"/>
</dbReference>
<dbReference type="InterPro" id="IPR006175">
    <property type="entry name" value="YjgF/YER057c/UK114"/>
</dbReference>
<reference evidence="1 2" key="1">
    <citation type="submission" date="2020-10" db="EMBL/GenBank/DDBJ databases">
        <authorList>
            <person name="Castelo-Branco R."/>
            <person name="Eusebio N."/>
            <person name="Adriana R."/>
            <person name="Vieira A."/>
            <person name="Brugerolle De Fraissinette N."/>
            <person name="Rezende De Castro R."/>
            <person name="Schneider M.P."/>
            <person name="Vasconcelos V."/>
            <person name="Leao P.N."/>
        </authorList>
    </citation>
    <scope>NUCLEOTIDE SEQUENCE [LARGE SCALE GENOMIC DNA]</scope>
    <source>
        <strain evidence="1 2">LEGE 06123</strain>
    </source>
</reference>
<evidence type="ECO:0000313" key="2">
    <source>
        <dbReference type="Proteomes" id="UP000651156"/>
    </source>
</evidence>
<dbReference type="Gene3D" id="3.30.1330.40">
    <property type="entry name" value="RutC-like"/>
    <property type="match status" value="1"/>
</dbReference>
<dbReference type="InterPro" id="IPR035959">
    <property type="entry name" value="RutC-like_sf"/>
</dbReference>
<proteinExistence type="predicted"/>
<dbReference type="PANTHER" id="PTHR43857">
    <property type="entry name" value="BLR7761 PROTEIN"/>
    <property type="match status" value="1"/>
</dbReference>
<sequence length="129" mass="14509">MQRQRTFSGTTWETKAGYCRAIRVGNHIYVSGTAPVDEQGGVFAPNDAYSQTKRCLEIIQKALQNLSADLQTVVRTRVYVTDMKRWTEYAQAHQECFGEHPPANTMVEIQALVDPAMLVEVEVEAVCED</sequence>
<dbReference type="Pfam" id="PF01042">
    <property type="entry name" value="Ribonuc_L-PSP"/>
    <property type="match status" value="1"/>
</dbReference>